<proteinExistence type="predicted"/>
<reference evidence="3 4" key="1">
    <citation type="journal article" date="2018" name="Plant J.">
        <title>Genome sequences of Chlorella sorokiniana UTEX 1602 and Micractinium conductrix SAG 241.80: implications to maltose excretion by a green alga.</title>
        <authorList>
            <person name="Arriola M.B."/>
            <person name="Velmurugan N."/>
            <person name="Zhang Y."/>
            <person name="Plunkett M.H."/>
            <person name="Hondzo H."/>
            <person name="Barney B.M."/>
        </authorList>
    </citation>
    <scope>NUCLEOTIDE SEQUENCE [LARGE SCALE GENOMIC DNA]</scope>
    <source>
        <strain evidence="3 4">SAG 241.80</strain>
    </source>
</reference>
<feature type="compositionally biased region" description="Low complexity" evidence="1">
    <location>
        <begin position="699"/>
        <end position="736"/>
    </location>
</feature>
<evidence type="ECO:0000313" key="3">
    <source>
        <dbReference type="EMBL" id="PSC68060.1"/>
    </source>
</evidence>
<name>A0A2P6V1T9_9CHLO</name>
<dbReference type="EMBL" id="LHPF02000043">
    <property type="protein sequence ID" value="PSC68060.1"/>
    <property type="molecule type" value="Genomic_DNA"/>
</dbReference>
<dbReference type="PANTHER" id="PTHR21074">
    <property type="entry name" value="IQ AND UBIQUITIN-LIKE DOMAIN-CONTAINING PROTEIN"/>
    <property type="match status" value="1"/>
</dbReference>
<gene>
    <name evidence="3" type="ORF">C2E20_8334</name>
</gene>
<evidence type="ECO:0000313" key="4">
    <source>
        <dbReference type="Proteomes" id="UP000239649"/>
    </source>
</evidence>
<sequence length="903" mass="93628">MAFELSICGQPAGLAPEPPSPPPLPPATASAAAGTEPAEESMDAPLPPFPSIASSYALPPPTEDKPFLGGYRKRGGDGTVYHHAVTQTDREPRPAPPQPLAAAATQTVPRQRVKAVQCPRDAATQCPRPGWLEDRTAGRVVEPTAYVTAEEVTALRAAAATAIQRCVRGWLVRRAMAPLVQARCERAADAAAAAVAAAAAAEAARQREAQRRMQPRSASDFAALYDELAMWWGQEQAKIAAAQDATEEERQAARRLLLAKETKLLQTIDRLKLAAAPVVHSQRAAAQLAAAAAPRHWVLTDGRVAQVTTPATQRASELAAAYQALRAADGSGLDARLAALLTAKYHAKAVDCSLTREIVNLVDREADLLNRLTAALAVSGCISASAAMPRAIVGHKAAFGRLRVVEVTAEAAAPAGGAPATALLWRGRVLMAGSSKAAALQLPAAGCTATLHEVEGAIWCTAAAVPDGRCLAVLELGEGAVLGTSITPAELDALQWSGATCLDAGGSVALRSSQSALIAVGVHVEGAGLMSTQLERLGAALLAYEPLGQPPRERSTRQEGPRQRGQVFNLQQWAAELDARAQPQEPAAKRQKKEKHVHVHFSADAAAGGGQPAGKRQQPLSRPLAAPAPKRQRAAAIGSTKRQAGKGEGPHEQPAAVAAAAAGKKRRRQEKAATNPKQQPPSKHQAAAAMSSGQKRRQQQPTRQPAAAAVQAQPAVKGQAAAAAASAKQRQRPAAAEPEHAAEQGGVPAAGSTKKRGRQATEQQPAANGRGRRQHAAVAAHIKAQPTAAAVPRQQPLAAAAAGKKRRQEAAAAAPFKEQPAEAADPKEQPAAAAVPKQLVPKKQPAKVVPNEQAPKAQPVVAAAAASGKTRQQLAASTGGIRRHGKGRLLSMAGRGKGLKNGK</sequence>
<feature type="compositionally biased region" description="Basic residues" evidence="1">
    <location>
        <begin position="589"/>
        <end position="598"/>
    </location>
</feature>
<dbReference type="STRING" id="554055.A0A2P6V1T9"/>
<dbReference type="PANTHER" id="PTHR21074:SF0">
    <property type="entry name" value="IQ AND UBIQUITIN-LIKE DOMAIN-CONTAINING PROTEIN"/>
    <property type="match status" value="1"/>
</dbReference>
<feature type="region of interest" description="Disordered" evidence="1">
    <location>
        <begin position="1"/>
        <end position="74"/>
    </location>
</feature>
<comment type="caution">
    <text evidence="3">The sequence shown here is derived from an EMBL/GenBank/DDBJ whole genome shotgun (WGS) entry which is preliminary data.</text>
</comment>
<feature type="region of interest" description="Disordered" evidence="1">
    <location>
        <begin position="579"/>
        <end position="598"/>
    </location>
</feature>
<dbReference type="InterPro" id="IPR057887">
    <property type="entry name" value="IQUB_helical"/>
</dbReference>
<feature type="compositionally biased region" description="Low complexity" evidence="1">
    <location>
        <begin position="853"/>
        <end position="866"/>
    </location>
</feature>
<feature type="region of interest" description="Disordered" evidence="1">
    <location>
        <begin position="86"/>
        <end position="108"/>
    </location>
</feature>
<feature type="compositionally biased region" description="Low complexity" evidence="1">
    <location>
        <begin position="788"/>
        <end position="802"/>
    </location>
</feature>
<feature type="compositionally biased region" description="Low complexity" evidence="1">
    <location>
        <begin position="27"/>
        <end position="36"/>
    </location>
</feature>
<dbReference type="InterPro" id="IPR037695">
    <property type="entry name" value="IQUB"/>
</dbReference>
<feature type="domain" description="IQ motif and ubiquitin-like" evidence="2">
    <location>
        <begin position="282"/>
        <end position="372"/>
    </location>
</feature>
<dbReference type="PROSITE" id="PS50096">
    <property type="entry name" value="IQ"/>
    <property type="match status" value="1"/>
</dbReference>
<feature type="region of interest" description="Disordered" evidence="1">
    <location>
        <begin position="603"/>
        <end position="903"/>
    </location>
</feature>
<dbReference type="OrthoDB" id="515855at2759"/>
<keyword evidence="4" id="KW-1185">Reference proteome</keyword>
<organism evidence="3 4">
    <name type="scientific">Micractinium conductrix</name>
    <dbReference type="NCBI Taxonomy" id="554055"/>
    <lineage>
        <taxon>Eukaryota</taxon>
        <taxon>Viridiplantae</taxon>
        <taxon>Chlorophyta</taxon>
        <taxon>core chlorophytes</taxon>
        <taxon>Trebouxiophyceae</taxon>
        <taxon>Chlorellales</taxon>
        <taxon>Chlorellaceae</taxon>
        <taxon>Chlorella clade</taxon>
        <taxon>Micractinium</taxon>
    </lineage>
</organism>
<dbReference type="Proteomes" id="UP000239649">
    <property type="component" value="Unassembled WGS sequence"/>
</dbReference>
<feature type="compositionally biased region" description="Low complexity" evidence="1">
    <location>
        <begin position="810"/>
        <end position="834"/>
    </location>
</feature>
<evidence type="ECO:0000256" key="1">
    <source>
        <dbReference type="SAM" id="MobiDB-lite"/>
    </source>
</evidence>
<dbReference type="Pfam" id="PF25805">
    <property type="entry name" value="IQUB"/>
    <property type="match status" value="1"/>
</dbReference>
<dbReference type="AlphaFoldDB" id="A0A2P6V1T9"/>
<evidence type="ECO:0000259" key="2">
    <source>
        <dbReference type="Pfam" id="PF25805"/>
    </source>
</evidence>
<accession>A0A2P6V1T9</accession>
<feature type="compositionally biased region" description="Pro residues" evidence="1">
    <location>
        <begin position="16"/>
        <end position="26"/>
    </location>
</feature>
<protein>
    <submittedName>
        <fullName evidence="3">IQ and ubiquitin-like domain-containing</fullName>
    </submittedName>
</protein>